<dbReference type="PANTHER" id="PTHR23407:SF1">
    <property type="entry name" value="5-FORMYLTETRAHYDROFOLATE CYCLO-LIGASE"/>
    <property type="match status" value="1"/>
</dbReference>
<gene>
    <name evidence="6" type="ORF">GP473_06825</name>
</gene>
<evidence type="ECO:0000256" key="3">
    <source>
        <dbReference type="ARBA" id="ARBA00022840"/>
    </source>
</evidence>
<protein>
    <recommendedName>
        <fullName evidence="4">5-formyltetrahydrofolate cyclo-ligase</fullName>
        <ecNumber evidence="4">6.3.3.2</ecNumber>
    </recommendedName>
</protein>
<keyword evidence="3 4" id="KW-0067">ATP-binding</keyword>
<dbReference type="Gene3D" id="3.40.50.10420">
    <property type="entry name" value="NagB/RpiA/CoA transferase-like"/>
    <property type="match status" value="1"/>
</dbReference>
<dbReference type="AlphaFoldDB" id="A0A7G7YPI4"/>
<feature type="region of interest" description="Disordered" evidence="5">
    <location>
        <begin position="1"/>
        <end position="21"/>
    </location>
</feature>
<keyword evidence="6" id="KW-0436">Ligase</keyword>
<name>A0A7G7YPI4_9CORY</name>
<dbReference type="GO" id="GO:0030272">
    <property type="term" value="F:5-formyltetrahydrofolate cyclo-ligase activity"/>
    <property type="evidence" value="ECO:0007669"/>
    <property type="project" value="UniProtKB-EC"/>
</dbReference>
<evidence type="ECO:0000256" key="5">
    <source>
        <dbReference type="SAM" id="MobiDB-lite"/>
    </source>
</evidence>
<dbReference type="InterPro" id="IPR037171">
    <property type="entry name" value="NagB/RpiA_transferase-like"/>
</dbReference>
<proteinExistence type="inferred from homology"/>
<keyword evidence="4" id="KW-0479">Metal-binding</keyword>
<sequence>MSDVSNNTPELSAQKRHTRAAIRAARASLPDSLRRQNDAQIQQTIREEICKRHARIVAAYFPMKNEPGGHTLIATLTQLDLQVILPRVATDPEAQRAGKTGTLAQRLEWILHDGKTRTSSLGIEEPVGDAYFNSLESADVVIIPALAIDHNGKRLGQGGGFYDRALAHLTSDTEVWAVVDHREFIPEVPADELDLRVTSVVTERGLTKIRR</sequence>
<dbReference type="GO" id="GO:0046872">
    <property type="term" value="F:metal ion binding"/>
    <property type="evidence" value="ECO:0007669"/>
    <property type="project" value="UniProtKB-KW"/>
</dbReference>
<evidence type="ECO:0000256" key="4">
    <source>
        <dbReference type="RuleBase" id="RU361279"/>
    </source>
</evidence>
<keyword evidence="2 4" id="KW-0547">Nucleotide-binding</keyword>
<dbReference type="Pfam" id="PF01812">
    <property type="entry name" value="5-FTHF_cyc-lig"/>
    <property type="match status" value="1"/>
</dbReference>
<dbReference type="Proteomes" id="UP000515275">
    <property type="component" value="Chromosome"/>
</dbReference>
<keyword evidence="4" id="KW-0460">Magnesium</keyword>
<keyword evidence="7" id="KW-1185">Reference proteome</keyword>
<evidence type="ECO:0000256" key="2">
    <source>
        <dbReference type="ARBA" id="ARBA00022741"/>
    </source>
</evidence>
<evidence type="ECO:0000313" key="7">
    <source>
        <dbReference type="Proteomes" id="UP000515275"/>
    </source>
</evidence>
<dbReference type="EMBL" id="CP046883">
    <property type="protein sequence ID" value="QNH96404.1"/>
    <property type="molecule type" value="Genomic_DNA"/>
</dbReference>
<evidence type="ECO:0000256" key="1">
    <source>
        <dbReference type="ARBA" id="ARBA00010638"/>
    </source>
</evidence>
<dbReference type="InterPro" id="IPR002698">
    <property type="entry name" value="FTHF_cligase"/>
</dbReference>
<dbReference type="SUPFAM" id="SSF100950">
    <property type="entry name" value="NagB/RpiA/CoA transferase-like"/>
    <property type="match status" value="1"/>
</dbReference>
<feature type="compositionally biased region" description="Polar residues" evidence="5">
    <location>
        <begin position="1"/>
        <end position="11"/>
    </location>
</feature>
<dbReference type="PANTHER" id="PTHR23407">
    <property type="entry name" value="ATPASE INHIBITOR/5-FORMYLTETRAHYDROFOLATE CYCLO-LIGASE"/>
    <property type="match status" value="1"/>
</dbReference>
<comment type="catalytic activity">
    <reaction evidence="4">
        <text>(6S)-5-formyl-5,6,7,8-tetrahydrofolate + ATP = (6R)-5,10-methenyltetrahydrofolate + ADP + phosphate</text>
        <dbReference type="Rhea" id="RHEA:10488"/>
        <dbReference type="ChEBI" id="CHEBI:30616"/>
        <dbReference type="ChEBI" id="CHEBI:43474"/>
        <dbReference type="ChEBI" id="CHEBI:57455"/>
        <dbReference type="ChEBI" id="CHEBI:57457"/>
        <dbReference type="ChEBI" id="CHEBI:456216"/>
        <dbReference type="EC" id="6.3.3.2"/>
    </reaction>
</comment>
<dbReference type="GO" id="GO:0035999">
    <property type="term" value="P:tetrahydrofolate interconversion"/>
    <property type="evidence" value="ECO:0007669"/>
    <property type="project" value="TreeGrafter"/>
</dbReference>
<reference evidence="6 7" key="1">
    <citation type="submission" date="2019-12" db="EMBL/GenBank/DDBJ databases">
        <title>Corynebacterium sp. nov., isolated from feces of the Anser Albifrons in China.</title>
        <authorList>
            <person name="Liu Q."/>
        </authorList>
    </citation>
    <scope>NUCLEOTIDE SEQUENCE [LARGE SCALE GENOMIC DNA]</scope>
    <source>
        <strain evidence="6 7">23H37-10</strain>
    </source>
</reference>
<dbReference type="PIRSF" id="PIRSF006806">
    <property type="entry name" value="FTHF_cligase"/>
    <property type="match status" value="1"/>
</dbReference>
<dbReference type="NCBIfam" id="TIGR02727">
    <property type="entry name" value="MTHFS_bact"/>
    <property type="match status" value="1"/>
</dbReference>
<dbReference type="EC" id="6.3.3.2" evidence="4"/>
<dbReference type="GO" id="GO:0009396">
    <property type="term" value="P:folic acid-containing compound biosynthetic process"/>
    <property type="evidence" value="ECO:0007669"/>
    <property type="project" value="TreeGrafter"/>
</dbReference>
<dbReference type="InterPro" id="IPR024185">
    <property type="entry name" value="FTHF_cligase-like_sf"/>
</dbReference>
<evidence type="ECO:0000313" key="6">
    <source>
        <dbReference type="EMBL" id="QNH96404.1"/>
    </source>
</evidence>
<dbReference type="GO" id="GO:0005524">
    <property type="term" value="F:ATP binding"/>
    <property type="evidence" value="ECO:0007669"/>
    <property type="project" value="UniProtKB-KW"/>
</dbReference>
<organism evidence="6 7">
    <name type="scientific">Corynebacterium anserum</name>
    <dbReference type="NCBI Taxonomy" id="2684406"/>
    <lineage>
        <taxon>Bacteria</taxon>
        <taxon>Bacillati</taxon>
        <taxon>Actinomycetota</taxon>
        <taxon>Actinomycetes</taxon>
        <taxon>Mycobacteriales</taxon>
        <taxon>Corynebacteriaceae</taxon>
        <taxon>Corynebacterium</taxon>
    </lineage>
</organism>
<dbReference type="RefSeq" id="WP_185770156.1">
    <property type="nucleotide sequence ID" value="NZ_CP046883.1"/>
</dbReference>
<dbReference type="KEGG" id="cans:GP473_06825"/>
<accession>A0A7G7YPI4</accession>
<comment type="cofactor">
    <cofactor evidence="4">
        <name>Mg(2+)</name>
        <dbReference type="ChEBI" id="CHEBI:18420"/>
    </cofactor>
</comment>
<comment type="similarity">
    <text evidence="1 4">Belongs to the 5-formyltetrahydrofolate cyclo-ligase family.</text>
</comment>